<name>A0ABP8IPP5_9GAMM</name>
<accession>A0ABP8IPP5</accession>
<sequence>MLKSGLVLLSSFYLVFCSSHSFAESVLAEQETYSELEEASYNLCGNSERTRLLAQLIVEDSDQLRESLQCNEQLASIAQSKAEEMASQGKVSHYGIEGGPDRRLMASGYRLYLPDDAIEGNHVEAVQGGYSSAYDVLDNFKNSYQHRVHLFGEHAFFLQQDEIGVGYASNWDTPHVDYWVVYIASQKHPDADKNVKPASSEKQSDNK</sequence>
<protein>
    <recommendedName>
        <fullName evidence="4">SCP domain-containing protein</fullName>
    </recommendedName>
</protein>
<evidence type="ECO:0008006" key="4">
    <source>
        <dbReference type="Google" id="ProtNLM"/>
    </source>
</evidence>
<evidence type="ECO:0000313" key="2">
    <source>
        <dbReference type="EMBL" id="GAA4365543.1"/>
    </source>
</evidence>
<dbReference type="RefSeq" id="WP_345293345.1">
    <property type="nucleotide sequence ID" value="NZ_BAABFV010000002.1"/>
</dbReference>
<dbReference type="InterPro" id="IPR035940">
    <property type="entry name" value="CAP_sf"/>
</dbReference>
<dbReference type="Gene3D" id="3.40.33.10">
    <property type="entry name" value="CAP"/>
    <property type="match status" value="1"/>
</dbReference>
<feature type="chain" id="PRO_5046414584" description="SCP domain-containing protein" evidence="1">
    <location>
        <begin position="24"/>
        <end position="207"/>
    </location>
</feature>
<evidence type="ECO:0000313" key="3">
    <source>
        <dbReference type="Proteomes" id="UP001501011"/>
    </source>
</evidence>
<proteinExistence type="predicted"/>
<dbReference type="Proteomes" id="UP001501011">
    <property type="component" value="Unassembled WGS sequence"/>
</dbReference>
<dbReference type="EMBL" id="BAABFV010000002">
    <property type="protein sequence ID" value="GAA4365543.1"/>
    <property type="molecule type" value="Genomic_DNA"/>
</dbReference>
<reference evidence="3" key="1">
    <citation type="journal article" date="2019" name="Int. J. Syst. Evol. Microbiol.">
        <title>The Global Catalogue of Microorganisms (GCM) 10K type strain sequencing project: providing services to taxonomists for standard genome sequencing and annotation.</title>
        <authorList>
            <consortium name="The Broad Institute Genomics Platform"/>
            <consortium name="The Broad Institute Genome Sequencing Center for Infectious Disease"/>
            <person name="Wu L."/>
            <person name="Ma J."/>
        </authorList>
    </citation>
    <scope>NUCLEOTIDE SEQUENCE [LARGE SCALE GENOMIC DNA]</scope>
    <source>
        <strain evidence="3">JCM 17728</strain>
    </source>
</reference>
<evidence type="ECO:0000256" key="1">
    <source>
        <dbReference type="SAM" id="SignalP"/>
    </source>
</evidence>
<dbReference type="CDD" id="cd05379">
    <property type="entry name" value="CAP_bacterial"/>
    <property type="match status" value="1"/>
</dbReference>
<keyword evidence="3" id="KW-1185">Reference proteome</keyword>
<keyword evidence="1" id="KW-0732">Signal</keyword>
<gene>
    <name evidence="2" type="ORF">GCM10023151_22790</name>
</gene>
<organism evidence="2 3">
    <name type="scientific">Kangiella marina</name>
    <dbReference type="NCBI Taxonomy" id="1079178"/>
    <lineage>
        <taxon>Bacteria</taxon>
        <taxon>Pseudomonadati</taxon>
        <taxon>Pseudomonadota</taxon>
        <taxon>Gammaproteobacteria</taxon>
        <taxon>Kangiellales</taxon>
        <taxon>Kangiellaceae</taxon>
        <taxon>Kangiella</taxon>
    </lineage>
</organism>
<comment type="caution">
    <text evidence="2">The sequence shown here is derived from an EMBL/GenBank/DDBJ whole genome shotgun (WGS) entry which is preliminary data.</text>
</comment>
<feature type="signal peptide" evidence="1">
    <location>
        <begin position="1"/>
        <end position="23"/>
    </location>
</feature>